<dbReference type="EMBL" id="CM000852">
    <property type="protein sequence ID" value="KRG93977.1"/>
    <property type="molecule type" value="Genomic_DNA"/>
</dbReference>
<gene>
    <name evidence="1" type="ORF">GLYMA_19G053900</name>
</gene>
<dbReference type="AlphaFoldDB" id="A0A0R0EIB9"/>
<reference evidence="2" key="2">
    <citation type="submission" date="2018-02" db="UniProtKB">
        <authorList>
            <consortium name="EnsemblPlants"/>
        </authorList>
    </citation>
    <scope>IDENTIFICATION</scope>
    <source>
        <strain evidence="2">Williams 82</strain>
    </source>
</reference>
<name>A0A0R0EIB9_SOYBN</name>
<protein>
    <submittedName>
        <fullName evidence="1 2">Uncharacterized protein</fullName>
    </submittedName>
</protein>
<dbReference type="InParanoid" id="A0A0R0EIB9"/>
<reference evidence="1" key="3">
    <citation type="submission" date="2018-07" db="EMBL/GenBank/DDBJ databases">
        <title>WGS assembly of Glycine max.</title>
        <authorList>
            <person name="Schmutz J."/>
            <person name="Cannon S."/>
            <person name="Schlueter J."/>
            <person name="Ma J."/>
            <person name="Mitros T."/>
            <person name="Nelson W."/>
            <person name="Hyten D."/>
            <person name="Song Q."/>
            <person name="Thelen J."/>
            <person name="Cheng J."/>
            <person name="Xu D."/>
            <person name="Hellsten U."/>
            <person name="May G."/>
            <person name="Yu Y."/>
            <person name="Sakurai T."/>
            <person name="Umezawa T."/>
            <person name="Bhattacharyya M."/>
            <person name="Sandhu D."/>
            <person name="Valliyodan B."/>
            <person name="Lindquist E."/>
            <person name="Peto M."/>
            <person name="Grant D."/>
            <person name="Shu S."/>
            <person name="Goodstein D."/>
            <person name="Barry K."/>
            <person name="Futrell-Griggs M."/>
            <person name="Abernathy B."/>
            <person name="Du J."/>
            <person name="Tian Z."/>
            <person name="Zhu L."/>
            <person name="Gill N."/>
            <person name="Joshi T."/>
            <person name="Libault M."/>
            <person name="Sethuraman A."/>
            <person name="Zhang X."/>
            <person name="Shinozaki K."/>
            <person name="Nguyen H."/>
            <person name="Wing R."/>
            <person name="Cregan P."/>
            <person name="Specht J."/>
            <person name="Grimwood J."/>
            <person name="Rokhsar D."/>
            <person name="Stacey G."/>
            <person name="Shoemaker R."/>
            <person name="Jackson S."/>
        </authorList>
    </citation>
    <scope>NUCLEOTIDE SEQUENCE</scope>
    <source>
        <tissue evidence="1">Callus</tissue>
    </source>
</reference>
<evidence type="ECO:0000313" key="3">
    <source>
        <dbReference type="Proteomes" id="UP000008827"/>
    </source>
</evidence>
<accession>A0A0R0EIB9</accession>
<dbReference type="Gramene" id="KRG93977">
    <property type="protein sequence ID" value="KRG93977"/>
    <property type="gene ID" value="GLYMA_19G053900"/>
</dbReference>
<dbReference type="Proteomes" id="UP000008827">
    <property type="component" value="Chromosome 19"/>
</dbReference>
<organism evidence="1">
    <name type="scientific">Glycine max</name>
    <name type="common">Soybean</name>
    <name type="synonym">Glycine hispida</name>
    <dbReference type="NCBI Taxonomy" id="3847"/>
    <lineage>
        <taxon>Eukaryota</taxon>
        <taxon>Viridiplantae</taxon>
        <taxon>Streptophyta</taxon>
        <taxon>Embryophyta</taxon>
        <taxon>Tracheophyta</taxon>
        <taxon>Spermatophyta</taxon>
        <taxon>Magnoliopsida</taxon>
        <taxon>eudicotyledons</taxon>
        <taxon>Gunneridae</taxon>
        <taxon>Pentapetalae</taxon>
        <taxon>rosids</taxon>
        <taxon>fabids</taxon>
        <taxon>Fabales</taxon>
        <taxon>Fabaceae</taxon>
        <taxon>Papilionoideae</taxon>
        <taxon>50 kb inversion clade</taxon>
        <taxon>NPAAA clade</taxon>
        <taxon>indigoferoid/millettioid clade</taxon>
        <taxon>Phaseoleae</taxon>
        <taxon>Glycine</taxon>
        <taxon>Glycine subgen. Soja</taxon>
    </lineage>
</organism>
<reference evidence="1 2" key="1">
    <citation type="journal article" date="2010" name="Nature">
        <title>Genome sequence of the palaeopolyploid soybean.</title>
        <authorList>
            <person name="Schmutz J."/>
            <person name="Cannon S.B."/>
            <person name="Schlueter J."/>
            <person name="Ma J."/>
            <person name="Mitros T."/>
            <person name="Nelson W."/>
            <person name="Hyten D.L."/>
            <person name="Song Q."/>
            <person name="Thelen J.J."/>
            <person name="Cheng J."/>
            <person name="Xu D."/>
            <person name="Hellsten U."/>
            <person name="May G.D."/>
            <person name="Yu Y."/>
            <person name="Sakurai T."/>
            <person name="Umezawa T."/>
            <person name="Bhattacharyya M.K."/>
            <person name="Sandhu D."/>
            <person name="Valliyodan B."/>
            <person name="Lindquist E."/>
            <person name="Peto M."/>
            <person name="Grant D."/>
            <person name="Shu S."/>
            <person name="Goodstein D."/>
            <person name="Barry K."/>
            <person name="Futrell-Griggs M."/>
            <person name="Abernathy B."/>
            <person name="Du J."/>
            <person name="Tian Z."/>
            <person name="Zhu L."/>
            <person name="Gill N."/>
            <person name="Joshi T."/>
            <person name="Libault M."/>
            <person name="Sethuraman A."/>
            <person name="Zhang X.-C."/>
            <person name="Shinozaki K."/>
            <person name="Nguyen H.T."/>
            <person name="Wing R.A."/>
            <person name="Cregan P."/>
            <person name="Specht J."/>
            <person name="Grimwood J."/>
            <person name="Rokhsar D."/>
            <person name="Stacey G."/>
            <person name="Shoemaker R.C."/>
            <person name="Jackson S.A."/>
        </authorList>
    </citation>
    <scope>NUCLEOTIDE SEQUENCE [LARGE SCALE GENOMIC DNA]</scope>
    <source>
        <strain evidence="2">cv. Williams 82</strain>
        <tissue evidence="1">Callus</tissue>
    </source>
</reference>
<evidence type="ECO:0000313" key="2">
    <source>
        <dbReference type="EnsemblPlants" id="KRG93977"/>
    </source>
</evidence>
<sequence>MFSFLSRSPGNCHYLLFNYFLYTDRFFSKLFPTIAKKKISLFMASSFSRSEKKKNTCFQSLFFFSTPHFETEKT</sequence>
<proteinExistence type="predicted"/>
<keyword evidence="3" id="KW-1185">Reference proteome</keyword>
<dbReference type="EnsemblPlants" id="KRG93977">
    <property type="protein sequence ID" value="KRG93977"/>
    <property type="gene ID" value="GLYMA_19G053900"/>
</dbReference>
<evidence type="ECO:0000313" key="1">
    <source>
        <dbReference type="EMBL" id="KRG93977.1"/>
    </source>
</evidence>